<comment type="caution">
    <text evidence="9">The sequence shown here is derived from an EMBL/GenBank/DDBJ whole genome shotgun (WGS) entry which is preliminary data.</text>
</comment>
<accession>A0A9P4UQY2</accession>
<dbReference type="Gene3D" id="1.20.1080.10">
    <property type="entry name" value="Glycerol uptake facilitator protein"/>
    <property type="match status" value="1"/>
</dbReference>
<evidence type="ECO:0000313" key="9">
    <source>
        <dbReference type="EMBL" id="KAF2723344.1"/>
    </source>
</evidence>
<dbReference type="PANTHER" id="PTHR43829:SF9">
    <property type="entry name" value="AQUAPORIN-9"/>
    <property type="match status" value="1"/>
</dbReference>
<comment type="subcellular location">
    <subcellularLocation>
        <location evidence="1">Membrane</location>
        <topology evidence="1">Multi-pass membrane protein</topology>
    </subcellularLocation>
</comment>
<keyword evidence="6 8" id="KW-0472">Membrane</keyword>
<dbReference type="OrthoDB" id="3222at2759"/>
<dbReference type="PRINTS" id="PR00783">
    <property type="entry name" value="MINTRINSICP"/>
</dbReference>
<organism evidence="9 10">
    <name type="scientific">Polychaeton citri CBS 116435</name>
    <dbReference type="NCBI Taxonomy" id="1314669"/>
    <lineage>
        <taxon>Eukaryota</taxon>
        <taxon>Fungi</taxon>
        <taxon>Dikarya</taxon>
        <taxon>Ascomycota</taxon>
        <taxon>Pezizomycotina</taxon>
        <taxon>Dothideomycetes</taxon>
        <taxon>Dothideomycetidae</taxon>
        <taxon>Capnodiales</taxon>
        <taxon>Capnodiaceae</taxon>
        <taxon>Polychaeton</taxon>
    </lineage>
</organism>
<proteinExistence type="inferred from homology"/>
<keyword evidence="10" id="KW-1185">Reference proteome</keyword>
<dbReference type="InterPro" id="IPR023271">
    <property type="entry name" value="Aquaporin-like"/>
</dbReference>
<dbReference type="GO" id="GO:0015250">
    <property type="term" value="F:water channel activity"/>
    <property type="evidence" value="ECO:0007669"/>
    <property type="project" value="TreeGrafter"/>
</dbReference>
<comment type="similarity">
    <text evidence="2 7">Belongs to the MIP/aquaporin (TC 1.A.8) family.</text>
</comment>
<name>A0A9P4UQY2_9PEZI</name>
<gene>
    <name evidence="9" type="ORF">K431DRAFT_195409</name>
</gene>
<evidence type="ECO:0000313" key="10">
    <source>
        <dbReference type="Proteomes" id="UP000799441"/>
    </source>
</evidence>
<protein>
    <submittedName>
        <fullName evidence="9">Aquaporin-like protein</fullName>
    </submittedName>
</protein>
<keyword evidence="5 8" id="KW-1133">Transmembrane helix</keyword>
<reference evidence="9" key="1">
    <citation type="journal article" date="2020" name="Stud. Mycol.">
        <title>101 Dothideomycetes genomes: a test case for predicting lifestyles and emergence of pathogens.</title>
        <authorList>
            <person name="Haridas S."/>
            <person name="Albert R."/>
            <person name="Binder M."/>
            <person name="Bloem J."/>
            <person name="Labutti K."/>
            <person name="Salamov A."/>
            <person name="Andreopoulos B."/>
            <person name="Baker S."/>
            <person name="Barry K."/>
            <person name="Bills G."/>
            <person name="Bluhm B."/>
            <person name="Cannon C."/>
            <person name="Castanera R."/>
            <person name="Culley D."/>
            <person name="Daum C."/>
            <person name="Ezra D."/>
            <person name="Gonzalez J."/>
            <person name="Henrissat B."/>
            <person name="Kuo A."/>
            <person name="Liang C."/>
            <person name="Lipzen A."/>
            <person name="Lutzoni F."/>
            <person name="Magnuson J."/>
            <person name="Mondo S."/>
            <person name="Nolan M."/>
            <person name="Ohm R."/>
            <person name="Pangilinan J."/>
            <person name="Park H.-J."/>
            <person name="Ramirez L."/>
            <person name="Alfaro M."/>
            <person name="Sun H."/>
            <person name="Tritt A."/>
            <person name="Yoshinaga Y."/>
            <person name="Zwiers L.-H."/>
            <person name="Turgeon B."/>
            <person name="Goodwin S."/>
            <person name="Spatafora J."/>
            <person name="Crous P."/>
            <person name="Grigoriev I."/>
        </authorList>
    </citation>
    <scope>NUCLEOTIDE SEQUENCE</scope>
    <source>
        <strain evidence="9">CBS 116435</strain>
    </source>
</reference>
<dbReference type="SUPFAM" id="SSF81338">
    <property type="entry name" value="Aquaporin-like"/>
    <property type="match status" value="1"/>
</dbReference>
<evidence type="ECO:0000256" key="1">
    <source>
        <dbReference type="ARBA" id="ARBA00004141"/>
    </source>
</evidence>
<dbReference type="Pfam" id="PF00230">
    <property type="entry name" value="MIP"/>
    <property type="match status" value="1"/>
</dbReference>
<sequence>KKRRMQFGLEPNREPKEHYEGNEDLLWCRIRQTLQEPFSEFLGILLYTMIAQGGVAQATLSVGEKTAPGGNGFGSYLTVPFVTGIGVMMGVYVAGDSGSYLNPAITIANSLFRGLPWRTLPALTLAQLLGAFVGTAITFGIYKPAIDMYSGGALLVSPTPQATASIFTSFPQTFETRTSQVFSVIQRNAILQIVISALKDDLNLGQRVSAGGGNMFPLNLFFIFFALESATGWETSGQSNPAFDLGSRIMLSCLGYPKEIWTTSGGYPWIPVIMPIVGSCFGAWLYDVFVFTGASPVNTPYLGLSKFAKPSLDYSNRRERYEQRLDEG</sequence>
<feature type="non-terminal residue" evidence="9">
    <location>
        <position position="1"/>
    </location>
</feature>
<evidence type="ECO:0000256" key="2">
    <source>
        <dbReference type="ARBA" id="ARBA00006175"/>
    </source>
</evidence>
<evidence type="ECO:0000256" key="5">
    <source>
        <dbReference type="ARBA" id="ARBA00022989"/>
    </source>
</evidence>
<evidence type="ECO:0000256" key="8">
    <source>
        <dbReference type="SAM" id="Phobius"/>
    </source>
</evidence>
<feature type="transmembrane region" description="Helical" evidence="8">
    <location>
        <begin position="73"/>
        <end position="94"/>
    </location>
</feature>
<dbReference type="PANTHER" id="PTHR43829">
    <property type="entry name" value="AQUAPORIN OR AQUAGLYCEROPORIN RELATED"/>
    <property type="match status" value="1"/>
</dbReference>
<dbReference type="GO" id="GO:0005886">
    <property type="term" value="C:plasma membrane"/>
    <property type="evidence" value="ECO:0007669"/>
    <property type="project" value="TreeGrafter"/>
</dbReference>
<evidence type="ECO:0000256" key="6">
    <source>
        <dbReference type="ARBA" id="ARBA00023136"/>
    </source>
</evidence>
<feature type="non-terminal residue" evidence="9">
    <location>
        <position position="328"/>
    </location>
</feature>
<dbReference type="EMBL" id="MU003777">
    <property type="protein sequence ID" value="KAF2723344.1"/>
    <property type="molecule type" value="Genomic_DNA"/>
</dbReference>
<dbReference type="Proteomes" id="UP000799441">
    <property type="component" value="Unassembled WGS sequence"/>
</dbReference>
<dbReference type="AlphaFoldDB" id="A0A9P4UQY2"/>
<keyword evidence="4 7" id="KW-0812">Transmembrane</keyword>
<keyword evidence="3 7" id="KW-0813">Transport</keyword>
<dbReference type="GO" id="GO:0015254">
    <property type="term" value="F:glycerol channel activity"/>
    <property type="evidence" value="ECO:0007669"/>
    <property type="project" value="TreeGrafter"/>
</dbReference>
<evidence type="ECO:0000256" key="7">
    <source>
        <dbReference type="RuleBase" id="RU000477"/>
    </source>
</evidence>
<feature type="transmembrane region" description="Helical" evidence="8">
    <location>
        <begin position="120"/>
        <end position="142"/>
    </location>
</feature>
<dbReference type="InterPro" id="IPR000425">
    <property type="entry name" value="MIP"/>
</dbReference>
<evidence type="ECO:0000256" key="4">
    <source>
        <dbReference type="ARBA" id="ARBA00022692"/>
    </source>
</evidence>
<evidence type="ECO:0000256" key="3">
    <source>
        <dbReference type="ARBA" id="ARBA00022448"/>
    </source>
</evidence>
<dbReference type="InterPro" id="IPR050363">
    <property type="entry name" value="MIP/Aquaporin"/>
</dbReference>